<comment type="caution">
    <text evidence="2">The sequence shown here is derived from an EMBL/GenBank/DDBJ whole genome shotgun (WGS) entry which is preliminary data.</text>
</comment>
<dbReference type="Proteomes" id="UP001595839">
    <property type="component" value="Unassembled WGS sequence"/>
</dbReference>
<proteinExistence type="predicted"/>
<dbReference type="SUPFAM" id="SSF160719">
    <property type="entry name" value="gpW/gp25-like"/>
    <property type="match status" value="1"/>
</dbReference>
<name>A0ABV9AWE0_9ACTN</name>
<evidence type="ECO:0000313" key="2">
    <source>
        <dbReference type="EMBL" id="MFC4502843.1"/>
    </source>
</evidence>
<dbReference type="Gene3D" id="3.10.450.40">
    <property type="match status" value="1"/>
</dbReference>
<feature type="domain" description="IraD/Gp25-like" evidence="1">
    <location>
        <begin position="30"/>
        <end position="118"/>
    </location>
</feature>
<dbReference type="EMBL" id="JBHSFK010000017">
    <property type="protein sequence ID" value="MFC4502843.1"/>
    <property type="molecule type" value="Genomic_DNA"/>
</dbReference>
<keyword evidence="3" id="KW-1185">Reference proteome</keyword>
<evidence type="ECO:0000313" key="3">
    <source>
        <dbReference type="Proteomes" id="UP001595839"/>
    </source>
</evidence>
<sequence length="153" mass="16314">MTGGAEDFLGRGWRFPLLPDASGRLAYAVGEDSVRDCLLVLVRTALGERVMRPELGTRAPESVFAPGSSRALRALEDSVREAIRDFEPRAAVDDVRARPRPGEEWRVTVTVAYRVRATGRHETLVFPYYLDGGAGLVDGAGAFGPGGGGGGGR</sequence>
<reference evidence="3" key="1">
    <citation type="journal article" date="2019" name="Int. J. Syst. Evol. Microbiol.">
        <title>The Global Catalogue of Microorganisms (GCM) 10K type strain sequencing project: providing services to taxonomists for standard genome sequencing and annotation.</title>
        <authorList>
            <consortium name="The Broad Institute Genomics Platform"/>
            <consortium name="The Broad Institute Genome Sequencing Center for Infectious Disease"/>
            <person name="Wu L."/>
            <person name="Ma J."/>
        </authorList>
    </citation>
    <scope>NUCLEOTIDE SEQUENCE [LARGE SCALE GENOMIC DNA]</scope>
    <source>
        <strain evidence="3">CGMCC 4.7177</strain>
    </source>
</reference>
<dbReference type="InterPro" id="IPR007048">
    <property type="entry name" value="IraD/Gp25-like"/>
</dbReference>
<dbReference type="RefSeq" id="WP_381167191.1">
    <property type="nucleotide sequence ID" value="NZ_JBHSFK010000017.1"/>
</dbReference>
<dbReference type="Pfam" id="PF04965">
    <property type="entry name" value="GPW_gp25"/>
    <property type="match status" value="1"/>
</dbReference>
<gene>
    <name evidence="2" type="ORF">ACFPIH_25575</name>
</gene>
<organism evidence="2 3">
    <name type="scientific">Streptomyces vulcanius</name>
    <dbReference type="NCBI Taxonomy" id="1441876"/>
    <lineage>
        <taxon>Bacteria</taxon>
        <taxon>Bacillati</taxon>
        <taxon>Actinomycetota</taxon>
        <taxon>Actinomycetes</taxon>
        <taxon>Kitasatosporales</taxon>
        <taxon>Streptomycetaceae</taxon>
        <taxon>Streptomyces</taxon>
    </lineage>
</organism>
<evidence type="ECO:0000259" key="1">
    <source>
        <dbReference type="Pfam" id="PF04965"/>
    </source>
</evidence>
<accession>A0ABV9AWE0</accession>
<protein>
    <submittedName>
        <fullName evidence="2">GPW/gp25 family protein</fullName>
    </submittedName>
</protein>